<dbReference type="GO" id="GO:0008270">
    <property type="term" value="F:zinc ion binding"/>
    <property type="evidence" value="ECO:0007669"/>
    <property type="project" value="UniProtKB-KW"/>
</dbReference>
<evidence type="ECO:0000313" key="10">
    <source>
        <dbReference type="Proteomes" id="UP000023152"/>
    </source>
</evidence>
<dbReference type="CDD" id="cd22584">
    <property type="entry name" value="Rcat_RBR_unk"/>
    <property type="match status" value="1"/>
</dbReference>
<gene>
    <name evidence="9" type="ORF">RFI_25185</name>
</gene>
<evidence type="ECO:0000256" key="7">
    <source>
        <dbReference type="SAM" id="Phobius"/>
    </source>
</evidence>
<dbReference type="OrthoDB" id="10009520at2759"/>
<organism evidence="9 10">
    <name type="scientific">Reticulomyxa filosa</name>
    <dbReference type="NCBI Taxonomy" id="46433"/>
    <lineage>
        <taxon>Eukaryota</taxon>
        <taxon>Sar</taxon>
        <taxon>Rhizaria</taxon>
        <taxon>Retaria</taxon>
        <taxon>Foraminifera</taxon>
        <taxon>Monothalamids</taxon>
        <taxon>Reticulomyxidae</taxon>
        <taxon>Reticulomyxa</taxon>
    </lineage>
</organism>
<dbReference type="InterPro" id="IPR044066">
    <property type="entry name" value="TRIAD_supradom"/>
</dbReference>
<keyword evidence="1" id="KW-0808">Transferase</keyword>
<evidence type="ECO:0000256" key="1">
    <source>
        <dbReference type="ARBA" id="ARBA00022679"/>
    </source>
</evidence>
<dbReference type="GO" id="GO:0016567">
    <property type="term" value="P:protein ubiquitination"/>
    <property type="evidence" value="ECO:0007669"/>
    <property type="project" value="InterPro"/>
</dbReference>
<dbReference type="EMBL" id="ASPP01021649">
    <property type="protein sequence ID" value="ETO12193.1"/>
    <property type="molecule type" value="Genomic_DNA"/>
</dbReference>
<evidence type="ECO:0000256" key="3">
    <source>
        <dbReference type="ARBA" id="ARBA00022737"/>
    </source>
</evidence>
<evidence type="ECO:0000256" key="4">
    <source>
        <dbReference type="ARBA" id="ARBA00022771"/>
    </source>
</evidence>
<evidence type="ECO:0000256" key="5">
    <source>
        <dbReference type="ARBA" id="ARBA00022786"/>
    </source>
</evidence>
<dbReference type="Proteomes" id="UP000023152">
    <property type="component" value="Unassembled WGS sequence"/>
</dbReference>
<comment type="caution">
    <text evidence="9">The sequence shown here is derived from an EMBL/GenBank/DDBJ whole genome shotgun (WGS) entry which is preliminary data.</text>
</comment>
<dbReference type="InterPro" id="IPR031127">
    <property type="entry name" value="E3_UB_ligase_RBR"/>
</dbReference>
<keyword evidence="10" id="KW-1185">Reference proteome</keyword>
<evidence type="ECO:0000313" key="9">
    <source>
        <dbReference type="EMBL" id="ETO12193.1"/>
    </source>
</evidence>
<keyword evidence="7" id="KW-0812">Transmembrane</keyword>
<dbReference type="SUPFAM" id="SSF57850">
    <property type="entry name" value="RING/U-box"/>
    <property type="match status" value="1"/>
</dbReference>
<keyword evidence="5" id="KW-0833">Ubl conjugation pathway</keyword>
<accession>X6MDU7</accession>
<keyword evidence="4" id="KW-0863">Zinc-finger</keyword>
<feature type="transmembrane region" description="Helical" evidence="7">
    <location>
        <begin position="193"/>
        <end position="218"/>
    </location>
</feature>
<evidence type="ECO:0000259" key="8">
    <source>
        <dbReference type="PROSITE" id="PS51873"/>
    </source>
</evidence>
<dbReference type="AlphaFoldDB" id="X6MDU7"/>
<keyword evidence="2" id="KW-0479">Metal-binding</keyword>
<dbReference type="Gene3D" id="1.20.120.1750">
    <property type="match status" value="1"/>
</dbReference>
<protein>
    <recommendedName>
        <fullName evidence="8">RING-type domain-containing protein</fullName>
    </recommendedName>
</protein>
<keyword evidence="6" id="KW-0862">Zinc</keyword>
<evidence type="ECO:0000256" key="2">
    <source>
        <dbReference type="ARBA" id="ARBA00022723"/>
    </source>
</evidence>
<sequence>MVKPQQNGNRSGLMQCVNSNCKADLCSNCNVPWHTDLTCEEFQKQQRNRTQQEDAAFHSLMKKEKWRACPRCGVVVERSEGCYHMTHVGCEKGDDHRTDFCYFCGEELTKKDGEGWRYSKATNEKHFPDGVYAKCVKASQSEDITPLETIFYFDKITYFVPSYLRNLFFWLCLALPYFNVFLTIVIFGKVEMIAFFSSASEIVHFDLVFLFLSSLIIFKSKFDNFLFVSFDLTFLPLLNS</sequence>
<proteinExistence type="predicted"/>
<name>X6MDU7_RETFI</name>
<dbReference type="PROSITE" id="PS51873">
    <property type="entry name" value="TRIAD"/>
    <property type="match status" value="1"/>
</dbReference>
<feature type="domain" description="RING-type" evidence="8">
    <location>
        <begin position="1"/>
        <end position="125"/>
    </location>
</feature>
<dbReference type="GO" id="GO:0004842">
    <property type="term" value="F:ubiquitin-protein transferase activity"/>
    <property type="evidence" value="ECO:0007669"/>
    <property type="project" value="InterPro"/>
</dbReference>
<keyword evidence="3" id="KW-0677">Repeat</keyword>
<feature type="transmembrane region" description="Helical" evidence="7">
    <location>
        <begin position="167"/>
        <end position="187"/>
    </location>
</feature>
<keyword evidence="7" id="KW-0472">Membrane</keyword>
<dbReference type="PANTHER" id="PTHR11685">
    <property type="entry name" value="RBR FAMILY RING FINGER AND IBR DOMAIN-CONTAINING"/>
    <property type="match status" value="1"/>
</dbReference>
<keyword evidence="7" id="KW-1133">Transmembrane helix</keyword>
<reference evidence="9 10" key="1">
    <citation type="journal article" date="2013" name="Curr. Biol.">
        <title>The Genome of the Foraminiferan Reticulomyxa filosa.</title>
        <authorList>
            <person name="Glockner G."/>
            <person name="Hulsmann N."/>
            <person name="Schleicher M."/>
            <person name="Noegel A.A."/>
            <person name="Eichinger L."/>
            <person name="Gallinger C."/>
            <person name="Pawlowski J."/>
            <person name="Sierra R."/>
            <person name="Euteneuer U."/>
            <person name="Pillet L."/>
            <person name="Moustafa A."/>
            <person name="Platzer M."/>
            <person name="Groth M."/>
            <person name="Szafranski K."/>
            <person name="Schliwa M."/>
        </authorList>
    </citation>
    <scope>NUCLEOTIDE SEQUENCE [LARGE SCALE GENOMIC DNA]</scope>
</reference>
<evidence type="ECO:0000256" key="6">
    <source>
        <dbReference type="ARBA" id="ARBA00022833"/>
    </source>
</evidence>